<feature type="non-terminal residue" evidence="1">
    <location>
        <position position="59"/>
    </location>
</feature>
<dbReference type="PANTHER" id="PTHR45763">
    <property type="entry name" value="HYDROLASE, ALPHA/BETA FOLD FAMILY PROTEIN, EXPRESSED-RELATED"/>
    <property type="match status" value="1"/>
</dbReference>
<organism evidence="1 2">
    <name type="scientific">Trifolium medium</name>
    <dbReference type="NCBI Taxonomy" id="97028"/>
    <lineage>
        <taxon>Eukaryota</taxon>
        <taxon>Viridiplantae</taxon>
        <taxon>Streptophyta</taxon>
        <taxon>Embryophyta</taxon>
        <taxon>Tracheophyta</taxon>
        <taxon>Spermatophyta</taxon>
        <taxon>Magnoliopsida</taxon>
        <taxon>eudicotyledons</taxon>
        <taxon>Gunneridae</taxon>
        <taxon>Pentapetalae</taxon>
        <taxon>rosids</taxon>
        <taxon>fabids</taxon>
        <taxon>Fabales</taxon>
        <taxon>Fabaceae</taxon>
        <taxon>Papilionoideae</taxon>
        <taxon>50 kb inversion clade</taxon>
        <taxon>NPAAA clade</taxon>
        <taxon>Hologalegina</taxon>
        <taxon>IRL clade</taxon>
        <taxon>Trifolieae</taxon>
        <taxon>Trifolium</taxon>
    </lineage>
</organism>
<dbReference type="PANTHER" id="PTHR45763:SF21">
    <property type="entry name" value="ALPHA_BETA-HYDROLASES SUPERFAMILY PROTEIN"/>
    <property type="match status" value="1"/>
</dbReference>
<accession>A0A392U8C7</accession>
<sequence length="59" mass="7110">MLPQSDQWTFRVARYTPWLFHWWMTQKWFPSLSFTNIEMLSSDDVEILKSLSETPNTGK</sequence>
<evidence type="ECO:0000313" key="1">
    <source>
        <dbReference type="EMBL" id="MCI69298.1"/>
    </source>
</evidence>
<keyword evidence="2" id="KW-1185">Reference proteome</keyword>
<name>A0A392U8C7_9FABA</name>
<dbReference type="Proteomes" id="UP000265520">
    <property type="component" value="Unassembled WGS sequence"/>
</dbReference>
<proteinExistence type="predicted"/>
<evidence type="ECO:0000313" key="2">
    <source>
        <dbReference type="Proteomes" id="UP000265520"/>
    </source>
</evidence>
<dbReference type="EMBL" id="LXQA010753293">
    <property type="protein sequence ID" value="MCI69298.1"/>
    <property type="molecule type" value="Genomic_DNA"/>
</dbReference>
<comment type="caution">
    <text evidence="1">The sequence shown here is derived from an EMBL/GenBank/DDBJ whole genome shotgun (WGS) entry which is preliminary data.</text>
</comment>
<protein>
    <submittedName>
        <fullName evidence="1">Uncharacterized protein</fullName>
    </submittedName>
</protein>
<reference evidence="1 2" key="1">
    <citation type="journal article" date="2018" name="Front. Plant Sci.">
        <title>Red Clover (Trifolium pratense) and Zigzag Clover (T. medium) - A Picture of Genomic Similarities and Differences.</title>
        <authorList>
            <person name="Dluhosova J."/>
            <person name="Istvanek J."/>
            <person name="Nedelnik J."/>
            <person name="Repkova J."/>
        </authorList>
    </citation>
    <scope>NUCLEOTIDE SEQUENCE [LARGE SCALE GENOMIC DNA]</scope>
    <source>
        <strain evidence="2">cv. 10/8</strain>
        <tissue evidence="1">Leaf</tissue>
    </source>
</reference>
<dbReference type="AlphaFoldDB" id="A0A392U8C7"/>